<dbReference type="CDD" id="cd01949">
    <property type="entry name" value="GGDEF"/>
    <property type="match status" value="1"/>
</dbReference>
<dbReference type="EC" id="2.7.7.65" evidence="1"/>
<dbReference type="Proteomes" id="UP000683428">
    <property type="component" value="Chromosome"/>
</dbReference>
<gene>
    <name evidence="3" type="ORF">Azoinq_12945</name>
</gene>
<keyword evidence="4" id="KW-1185">Reference proteome</keyword>
<dbReference type="EMBL" id="CP064782">
    <property type="protein sequence ID" value="QWT48729.1"/>
    <property type="molecule type" value="Genomic_DNA"/>
</dbReference>
<evidence type="ECO:0000259" key="2">
    <source>
        <dbReference type="PROSITE" id="PS50887"/>
    </source>
</evidence>
<organism evidence="3 4">
    <name type="scientific">Azospira inquinata</name>
    <dbReference type="NCBI Taxonomy" id="2785627"/>
    <lineage>
        <taxon>Bacteria</taxon>
        <taxon>Pseudomonadati</taxon>
        <taxon>Pseudomonadota</taxon>
        <taxon>Betaproteobacteria</taxon>
        <taxon>Rhodocyclales</taxon>
        <taxon>Rhodocyclaceae</taxon>
        <taxon>Azospira</taxon>
    </lineage>
</organism>
<dbReference type="GO" id="GO:0043709">
    <property type="term" value="P:cell adhesion involved in single-species biofilm formation"/>
    <property type="evidence" value="ECO:0007669"/>
    <property type="project" value="TreeGrafter"/>
</dbReference>
<dbReference type="InterPro" id="IPR013656">
    <property type="entry name" value="PAS_4"/>
</dbReference>
<dbReference type="NCBIfam" id="TIGR00254">
    <property type="entry name" value="GGDEF"/>
    <property type="match status" value="1"/>
</dbReference>
<evidence type="ECO:0000313" key="3">
    <source>
        <dbReference type="EMBL" id="QWT48729.1"/>
    </source>
</evidence>
<dbReference type="InterPro" id="IPR000160">
    <property type="entry name" value="GGDEF_dom"/>
</dbReference>
<dbReference type="CDD" id="cd12107">
    <property type="entry name" value="Hemerythrin"/>
    <property type="match status" value="1"/>
</dbReference>
<reference evidence="3" key="1">
    <citation type="submission" date="2020-11" db="EMBL/GenBank/DDBJ databases">
        <title>Azospira inquinata sp. nov.</title>
        <authorList>
            <person name="Moe W.M."/>
            <person name="Mikes M.C."/>
        </authorList>
    </citation>
    <scope>NUCLEOTIDE SEQUENCE</scope>
    <source>
        <strain evidence="3">Azo-3</strain>
    </source>
</reference>
<dbReference type="GO" id="GO:1902201">
    <property type="term" value="P:negative regulation of bacterial-type flagellum-dependent cell motility"/>
    <property type="evidence" value="ECO:0007669"/>
    <property type="project" value="TreeGrafter"/>
</dbReference>
<dbReference type="FunFam" id="3.30.70.270:FF:000001">
    <property type="entry name" value="Diguanylate cyclase domain protein"/>
    <property type="match status" value="1"/>
</dbReference>
<dbReference type="AlphaFoldDB" id="A0A975SLV4"/>
<dbReference type="PROSITE" id="PS50887">
    <property type="entry name" value="GGDEF"/>
    <property type="match status" value="1"/>
</dbReference>
<dbReference type="SMART" id="SM00267">
    <property type="entry name" value="GGDEF"/>
    <property type="match status" value="1"/>
</dbReference>
<dbReference type="GO" id="GO:0046872">
    <property type="term" value="F:metal ion binding"/>
    <property type="evidence" value="ECO:0007669"/>
    <property type="project" value="InterPro"/>
</dbReference>
<dbReference type="InterPro" id="IPR050469">
    <property type="entry name" value="Diguanylate_Cyclase"/>
</dbReference>
<feature type="domain" description="GGDEF" evidence="2">
    <location>
        <begin position="169"/>
        <end position="299"/>
    </location>
</feature>
<dbReference type="KEGG" id="aiq:Azoinq_12945"/>
<dbReference type="NCBIfam" id="TIGR02481">
    <property type="entry name" value="hemeryth_dom"/>
    <property type="match status" value="1"/>
</dbReference>
<dbReference type="GO" id="GO:0052621">
    <property type="term" value="F:diguanylate cyclase activity"/>
    <property type="evidence" value="ECO:0007669"/>
    <property type="project" value="UniProtKB-EC"/>
</dbReference>
<accession>A0A975SLV4</accession>
<dbReference type="InterPro" id="IPR012312">
    <property type="entry name" value="Hemerythrin-like"/>
</dbReference>
<protein>
    <recommendedName>
        <fullName evidence="1">diguanylate cyclase</fullName>
        <ecNumber evidence="1">2.7.7.65</ecNumber>
    </recommendedName>
</protein>
<dbReference type="RefSeq" id="WP_216128475.1">
    <property type="nucleotide sequence ID" value="NZ_CP064782.1"/>
</dbReference>
<sequence length="450" mass="50537">MFSIEQATEIFAALPDPGFILSRSGRYVAILGGADSRYYHDGSALIGQRIQDVLAPGKADWFVDQIHQALASRQLHIVEYPLSRRDVKGLESEGPDEPLWFEGRIQALNFQIDGEDGVLWVASNITARHELEQQLRAQSQTDALTGLWNRRHFEAMAVQEQERGLRYGHPVAALLFDADHFKRINDTCGHKVGDQVLVDLAHLARGCTRESDWVTRWGGEEFTVLMPHTDLDQAREVGEKLRRAVATHEFSLGLRVSISLGVGQWALGQESADSLFSRLDDALYRAKQEGRNRVVLAEPPELPEDQGAADHPLAWRAHYASGHEVLDREHREIFADARRIQAQLARLETSGHWQEGMDELLAGVDQLFAKTRAHFQTEERLLGERLWSGLAAHREQHQALLDRGQALRQAMAGAPSVAQAGELIRFLAVEAVANHILHQDRTYHPVFALD</sequence>
<evidence type="ECO:0000256" key="1">
    <source>
        <dbReference type="ARBA" id="ARBA00012528"/>
    </source>
</evidence>
<dbReference type="PANTHER" id="PTHR45138:SF9">
    <property type="entry name" value="DIGUANYLATE CYCLASE DGCM-RELATED"/>
    <property type="match status" value="1"/>
</dbReference>
<dbReference type="Pfam" id="PF00990">
    <property type="entry name" value="GGDEF"/>
    <property type="match status" value="1"/>
</dbReference>
<dbReference type="InterPro" id="IPR012827">
    <property type="entry name" value="Hemerythrin_metal-bd"/>
</dbReference>
<dbReference type="Pfam" id="PF01814">
    <property type="entry name" value="Hemerythrin"/>
    <property type="match status" value="1"/>
</dbReference>
<name>A0A975SLV4_9RHOO</name>
<dbReference type="PANTHER" id="PTHR45138">
    <property type="entry name" value="REGULATORY COMPONENTS OF SENSORY TRANSDUCTION SYSTEM"/>
    <property type="match status" value="1"/>
</dbReference>
<dbReference type="GO" id="GO:0005886">
    <property type="term" value="C:plasma membrane"/>
    <property type="evidence" value="ECO:0007669"/>
    <property type="project" value="TreeGrafter"/>
</dbReference>
<proteinExistence type="predicted"/>
<dbReference type="Pfam" id="PF08448">
    <property type="entry name" value="PAS_4"/>
    <property type="match status" value="1"/>
</dbReference>
<evidence type="ECO:0000313" key="4">
    <source>
        <dbReference type="Proteomes" id="UP000683428"/>
    </source>
</evidence>